<dbReference type="RefSeq" id="WP_245030990.1">
    <property type="nucleotide sequence ID" value="NZ_CP095075.1"/>
</dbReference>
<dbReference type="InterPro" id="IPR006685">
    <property type="entry name" value="MscS_channel_2nd"/>
</dbReference>
<evidence type="ECO:0000259" key="9">
    <source>
        <dbReference type="Pfam" id="PF21082"/>
    </source>
</evidence>
<dbReference type="Gene3D" id="1.10.287.1260">
    <property type="match status" value="1"/>
</dbReference>
<feature type="transmembrane region" description="Helical" evidence="7">
    <location>
        <begin position="12"/>
        <end position="34"/>
    </location>
</feature>
<name>A0ABY4H948_9BACI</name>
<dbReference type="InterPro" id="IPR023408">
    <property type="entry name" value="MscS_beta-dom_sf"/>
</dbReference>
<keyword evidence="4 7" id="KW-0812">Transmembrane</keyword>
<evidence type="ECO:0000256" key="7">
    <source>
        <dbReference type="SAM" id="Phobius"/>
    </source>
</evidence>
<dbReference type="InterPro" id="IPR049142">
    <property type="entry name" value="MS_channel_1st"/>
</dbReference>
<dbReference type="SUPFAM" id="SSF50182">
    <property type="entry name" value="Sm-like ribonucleoproteins"/>
    <property type="match status" value="1"/>
</dbReference>
<dbReference type="Gene3D" id="2.30.30.60">
    <property type="match status" value="1"/>
</dbReference>
<comment type="similarity">
    <text evidence="2">Belongs to the MscS (TC 1.A.23) family.</text>
</comment>
<dbReference type="InterPro" id="IPR049278">
    <property type="entry name" value="MS_channel_C"/>
</dbReference>
<dbReference type="InterPro" id="IPR011014">
    <property type="entry name" value="MscS_channel_TM-2"/>
</dbReference>
<feature type="transmembrane region" description="Helical" evidence="7">
    <location>
        <begin position="55"/>
        <end position="72"/>
    </location>
</feature>
<dbReference type="InterPro" id="IPR011066">
    <property type="entry name" value="MscS_channel_C_sf"/>
</dbReference>
<evidence type="ECO:0000256" key="1">
    <source>
        <dbReference type="ARBA" id="ARBA00004651"/>
    </source>
</evidence>
<keyword evidence="5 7" id="KW-1133">Transmembrane helix</keyword>
<dbReference type="Pfam" id="PF21082">
    <property type="entry name" value="MS_channel_3rd"/>
    <property type="match status" value="1"/>
</dbReference>
<dbReference type="InterPro" id="IPR010920">
    <property type="entry name" value="LSM_dom_sf"/>
</dbReference>
<keyword evidence="6 7" id="KW-0472">Membrane</keyword>
<evidence type="ECO:0000313" key="12">
    <source>
        <dbReference type="Proteomes" id="UP000830326"/>
    </source>
</evidence>
<dbReference type="SUPFAM" id="SSF82689">
    <property type="entry name" value="Mechanosensitive channel protein MscS (YggB), C-terminal domain"/>
    <property type="match status" value="1"/>
</dbReference>
<protein>
    <submittedName>
        <fullName evidence="11">Mechanosensitive ion channel</fullName>
    </submittedName>
</protein>
<keyword evidence="12" id="KW-1185">Reference proteome</keyword>
<feature type="transmembrane region" description="Helical" evidence="7">
    <location>
        <begin position="137"/>
        <end position="156"/>
    </location>
</feature>
<comment type="subcellular location">
    <subcellularLocation>
        <location evidence="1">Cell membrane</location>
        <topology evidence="1">Multi-pass membrane protein</topology>
    </subcellularLocation>
</comment>
<dbReference type="PANTHER" id="PTHR30347:SF1">
    <property type="entry name" value="MECHANOSENSITIVE CHANNEL MSCK"/>
    <property type="match status" value="1"/>
</dbReference>
<sequence length="361" mass="41448">MSNNWEYIITWYFWQDALLVCFALLGIFALKWILHFVIVRTIKHNNRIQHALNSFINWAAYNGAFLFLLIYFSKTKWLFQAIFTVGEVRISVFLIVIAILIISLANRLSKILNHLLLPAVYERYRLDRGIRFTLERVFHYVIMVIAVIVSLTTVGIDLSALTVFAGVVGVGIGFGMQNIASNFISGLIILFERPIKVGDRIIVNDVIGDVEKINMRATVIRTIENEHIIMPNSYFLEEQVVNRSYSDPRIRLAIPVGVAYGTDVHLVKKLLEELAEEAEQASEVVLAEPAAFVNFVGFGESSIDFELFVWLSNPEEVIRTKSDLNFRVHDKLLEHDIEIPFPQRDLHVRSIDEEVLRQTRK</sequence>
<dbReference type="Proteomes" id="UP000830326">
    <property type="component" value="Chromosome"/>
</dbReference>
<dbReference type="InterPro" id="IPR052702">
    <property type="entry name" value="MscS-like_channel"/>
</dbReference>
<proteinExistence type="inferred from homology"/>
<evidence type="ECO:0000256" key="3">
    <source>
        <dbReference type="ARBA" id="ARBA00022475"/>
    </source>
</evidence>
<evidence type="ECO:0000256" key="2">
    <source>
        <dbReference type="ARBA" id="ARBA00008017"/>
    </source>
</evidence>
<dbReference type="EMBL" id="CP095075">
    <property type="protein sequence ID" value="UOR11207.1"/>
    <property type="molecule type" value="Genomic_DNA"/>
</dbReference>
<evidence type="ECO:0000256" key="5">
    <source>
        <dbReference type="ARBA" id="ARBA00022989"/>
    </source>
</evidence>
<dbReference type="Pfam" id="PF00924">
    <property type="entry name" value="MS_channel_2nd"/>
    <property type="match status" value="1"/>
</dbReference>
<dbReference type="SUPFAM" id="SSF82861">
    <property type="entry name" value="Mechanosensitive channel protein MscS (YggB), transmembrane region"/>
    <property type="match status" value="1"/>
</dbReference>
<feature type="transmembrane region" description="Helical" evidence="7">
    <location>
        <begin position="78"/>
        <end position="105"/>
    </location>
</feature>
<feature type="domain" description="Mechanosensitive ion channel MscS" evidence="8">
    <location>
        <begin position="178"/>
        <end position="244"/>
    </location>
</feature>
<dbReference type="PANTHER" id="PTHR30347">
    <property type="entry name" value="POTASSIUM CHANNEL RELATED"/>
    <property type="match status" value="1"/>
</dbReference>
<evidence type="ECO:0000256" key="4">
    <source>
        <dbReference type="ARBA" id="ARBA00022692"/>
    </source>
</evidence>
<feature type="transmembrane region" description="Helical" evidence="7">
    <location>
        <begin position="162"/>
        <end position="191"/>
    </location>
</feature>
<dbReference type="Pfam" id="PF21088">
    <property type="entry name" value="MS_channel_1st"/>
    <property type="match status" value="1"/>
</dbReference>
<organism evidence="11 12">
    <name type="scientific">Halobacillus amylolyticus</name>
    <dbReference type="NCBI Taxonomy" id="2932259"/>
    <lineage>
        <taxon>Bacteria</taxon>
        <taxon>Bacillati</taxon>
        <taxon>Bacillota</taxon>
        <taxon>Bacilli</taxon>
        <taxon>Bacillales</taxon>
        <taxon>Bacillaceae</taxon>
        <taxon>Halobacillus</taxon>
    </lineage>
</organism>
<evidence type="ECO:0000259" key="8">
    <source>
        <dbReference type="Pfam" id="PF00924"/>
    </source>
</evidence>
<feature type="domain" description="Mechanosensitive ion channel transmembrane helices 2/3" evidence="10">
    <location>
        <begin position="139"/>
        <end position="177"/>
    </location>
</feature>
<dbReference type="Gene3D" id="3.30.70.100">
    <property type="match status" value="1"/>
</dbReference>
<evidence type="ECO:0000259" key="10">
    <source>
        <dbReference type="Pfam" id="PF21088"/>
    </source>
</evidence>
<evidence type="ECO:0000256" key="6">
    <source>
        <dbReference type="ARBA" id="ARBA00023136"/>
    </source>
</evidence>
<reference evidence="11" key="1">
    <citation type="submission" date="2022-04" db="EMBL/GenBank/DDBJ databases">
        <title>Halobacillus sp. isolated from saltern.</title>
        <authorList>
            <person name="Won M."/>
            <person name="Lee C.-M."/>
            <person name="Woen H.-Y."/>
            <person name="Kwon S.-W."/>
        </authorList>
    </citation>
    <scope>NUCLEOTIDE SEQUENCE</scope>
    <source>
        <strain evidence="11">SSHM10-5</strain>
    </source>
</reference>
<keyword evidence="3" id="KW-1003">Cell membrane</keyword>
<gene>
    <name evidence="11" type="ORF">MUO15_16635</name>
</gene>
<accession>A0ABY4H948</accession>
<evidence type="ECO:0000313" key="11">
    <source>
        <dbReference type="EMBL" id="UOR11207.1"/>
    </source>
</evidence>
<feature type="domain" description="Mechanosensitive ion channel MscS C-terminal" evidence="9">
    <location>
        <begin position="254"/>
        <end position="339"/>
    </location>
</feature>